<comment type="caution">
    <text evidence="9">The sequence shown here is derived from an EMBL/GenBank/DDBJ whole genome shotgun (WGS) entry which is preliminary data.</text>
</comment>
<dbReference type="Gene3D" id="1.20.1250.20">
    <property type="entry name" value="MFS general substrate transporter like domains"/>
    <property type="match status" value="1"/>
</dbReference>
<reference evidence="9 10" key="1">
    <citation type="submission" date="2020-06" db="EMBL/GenBank/DDBJ databases">
        <authorList>
            <person name="Chanama M."/>
        </authorList>
    </citation>
    <scope>NUCLEOTIDE SEQUENCE [LARGE SCALE GENOMIC DNA]</scope>
    <source>
        <strain evidence="9 10">TBRC6557</strain>
    </source>
</reference>
<dbReference type="PANTHER" id="PTHR23517">
    <property type="entry name" value="RESISTANCE PROTEIN MDTM, PUTATIVE-RELATED-RELATED"/>
    <property type="match status" value="1"/>
</dbReference>
<dbReference type="PROSITE" id="PS50850">
    <property type="entry name" value="MFS"/>
    <property type="match status" value="1"/>
</dbReference>
<feature type="transmembrane region" description="Helical" evidence="7">
    <location>
        <begin position="340"/>
        <end position="362"/>
    </location>
</feature>
<accession>A0A7Y6IZA0</accession>
<evidence type="ECO:0000256" key="3">
    <source>
        <dbReference type="ARBA" id="ARBA00022475"/>
    </source>
</evidence>
<gene>
    <name evidence="9" type="ORF">HT134_42810</name>
</gene>
<dbReference type="InterPro" id="IPR011701">
    <property type="entry name" value="MFS"/>
</dbReference>
<feature type="transmembrane region" description="Helical" evidence="7">
    <location>
        <begin position="173"/>
        <end position="192"/>
    </location>
</feature>
<evidence type="ECO:0000256" key="1">
    <source>
        <dbReference type="ARBA" id="ARBA00004651"/>
    </source>
</evidence>
<keyword evidence="6 7" id="KW-0472">Membrane</keyword>
<feature type="transmembrane region" description="Helical" evidence="7">
    <location>
        <begin position="219"/>
        <end position="245"/>
    </location>
</feature>
<evidence type="ECO:0000256" key="6">
    <source>
        <dbReference type="ARBA" id="ARBA00023136"/>
    </source>
</evidence>
<dbReference type="Pfam" id="PF07690">
    <property type="entry name" value="MFS_1"/>
    <property type="match status" value="1"/>
</dbReference>
<dbReference type="Proteomes" id="UP000546126">
    <property type="component" value="Unassembled WGS sequence"/>
</dbReference>
<evidence type="ECO:0000256" key="7">
    <source>
        <dbReference type="SAM" id="Phobius"/>
    </source>
</evidence>
<dbReference type="GO" id="GO:0022857">
    <property type="term" value="F:transmembrane transporter activity"/>
    <property type="evidence" value="ECO:0007669"/>
    <property type="project" value="InterPro"/>
</dbReference>
<keyword evidence="4 7" id="KW-0812">Transmembrane</keyword>
<keyword evidence="10" id="KW-1185">Reference proteome</keyword>
<feature type="transmembrane region" description="Helical" evidence="7">
    <location>
        <begin position="307"/>
        <end position="328"/>
    </location>
</feature>
<organism evidence="9 10">
    <name type="scientific">Nonomuraea rhodomycinica</name>
    <dbReference type="NCBI Taxonomy" id="1712872"/>
    <lineage>
        <taxon>Bacteria</taxon>
        <taxon>Bacillati</taxon>
        <taxon>Actinomycetota</taxon>
        <taxon>Actinomycetes</taxon>
        <taxon>Streptosporangiales</taxon>
        <taxon>Streptosporangiaceae</taxon>
        <taxon>Nonomuraea</taxon>
    </lineage>
</organism>
<name>A0A7Y6IZA0_9ACTN</name>
<keyword evidence="5 7" id="KW-1133">Transmembrane helix</keyword>
<feature type="domain" description="Major facilitator superfamily (MFS) profile" evidence="8">
    <location>
        <begin position="20"/>
        <end position="397"/>
    </location>
</feature>
<dbReference type="InterPro" id="IPR020846">
    <property type="entry name" value="MFS_dom"/>
</dbReference>
<feature type="transmembrane region" description="Helical" evidence="7">
    <location>
        <begin position="50"/>
        <end position="75"/>
    </location>
</feature>
<feature type="transmembrane region" description="Helical" evidence="7">
    <location>
        <begin position="251"/>
        <end position="269"/>
    </location>
</feature>
<dbReference type="PANTHER" id="PTHR23517:SF2">
    <property type="entry name" value="MULTIDRUG RESISTANCE PROTEIN MDTH"/>
    <property type="match status" value="1"/>
</dbReference>
<feature type="transmembrane region" description="Helical" evidence="7">
    <location>
        <begin position="368"/>
        <end position="392"/>
    </location>
</feature>
<feature type="transmembrane region" description="Helical" evidence="7">
    <location>
        <begin position="20"/>
        <end position="38"/>
    </location>
</feature>
<evidence type="ECO:0000256" key="4">
    <source>
        <dbReference type="ARBA" id="ARBA00022692"/>
    </source>
</evidence>
<dbReference type="EMBL" id="JABWGO010000020">
    <property type="protein sequence ID" value="NUW46791.1"/>
    <property type="molecule type" value="Genomic_DNA"/>
</dbReference>
<sequence length="401" mass="40101">MTLLRTSTSPDAETDPGRRVVAVVVCMQLAAALGYYAVMAHLVAHLRDGVGLPAGTIALVLGLRVAVQCALFLPFGPLVDRIGPRRAGMLACGLRTVAFGLLAVADDLGTLLGSAMALAVGGALLHPCAQSLLARLPPARRSGGFGSYVVSGQIAAVAGPPAGLALLAGGFGLLAAVAAGAWAVAALLFGLLPRAVRPAGPVDPRALVRGVADVVRDRAFLRFAAVAAPSTLLATQVTTVVPLSVADSGQATLFFCVGAAGAAGVQPFLSRRGRGGRPWVLRAGLLCAGLGYPLVAALPFAAERQGVVLVAAAVLNGLGTGLTQTGTFHTIAGRAPRERVGAAIGVVNFLAGTVAFAGGLLVGRLFDAGAASAALFALAALGTVSAAAVSRVEEQPADQRR</sequence>
<keyword evidence="2" id="KW-0813">Transport</keyword>
<proteinExistence type="predicted"/>
<evidence type="ECO:0000313" key="10">
    <source>
        <dbReference type="Proteomes" id="UP000546126"/>
    </source>
</evidence>
<dbReference type="AlphaFoldDB" id="A0A7Y6IZA0"/>
<evidence type="ECO:0000256" key="5">
    <source>
        <dbReference type="ARBA" id="ARBA00022989"/>
    </source>
</evidence>
<feature type="transmembrane region" description="Helical" evidence="7">
    <location>
        <begin position="145"/>
        <end position="167"/>
    </location>
</feature>
<dbReference type="GO" id="GO:0005886">
    <property type="term" value="C:plasma membrane"/>
    <property type="evidence" value="ECO:0007669"/>
    <property type="project" value="UniProtKB-SubCell"/>
</dbReference>
<keyword evidence="3" id="KW-1003">Cell membrane</keyword>
<dbReference type="InterPro" id="IPR036259">
    <property type="entry name" value="MFS_trans_sf"/>
</dbReference>
<evidence type="ECO:0000256" key="2">
    <source>
        <dbReference type="ARBA" id="ARBA00022448"/>
    </source>
</evidence>
<dbReference type="InterPro" id="IPR050171">
    <property type="entry name" value="MFS_Transporters"/>
</dbReference>
<evidence type="ECO:0000259" key="8">
    <source>
        <dbReference type="PROSITE" id="PS50850"/>
    </source>
</evidence>
<dbReference type="RefSeq" id="WP_175606238.1">
    <property type="nucleotide sequence ID" value="NZ_JABWGO010000020.1"/>
</dbReference>
<evidence type="ECO:0000313" key="9">
    <source>
        <dbReference type="EMBL" id="NUW46791.1"/>
    </source>
</evidence>
<dbReference type="SUPFAM" id="SSF103473">
    <property type="entry name" value="MFS general substrate transporter"/>
    <property type="match status" value="1"/>
</dbReference>
<feature type="transmembrane region" description="Helical" evidence="7">
    <location>
        <begin position="281"/>
        <end position="301"/>
    </location>
</feature>
<comment type="subcellular location">
    <subcellularLocation>
        <location evidence="1">Cell membrane</location>
        <topology evidence="1">Multi-pass membrane protein</topology>
    </subcellularLocation>
</comment>
<protein>
    <submittedName>
        <fullName evidence="9">MFS transporter</fullName>
    </submittedName>
</protein>